<keyword evidence="1" id="KW-1133">Transmembrane helix</keyword>
<accession>A0AA86I235</accession>
<keyword evidence="1" id="KW-0472">Membrane</keyword>
<dbReference type="EMBL" id="CP022674">
    <property type="protein sequence ID" value="AXI30392.1"/>
    <property type="molecule type" value="Genomic_DNA"/>
</dbReference>
<gene>
    <name evidence="2" type="ORF">CIB87_15655</name>
</gene>
<dbReference type="Proteomes" id="UP000253834">
    <property type="component" value="Chromosome"/>
</dbReference>
<evidence type="ECO:0000313" key="3">
    <source>
        <dbReference type="Proteomes" id="UP000253834"/>
    </source>
</evidence>
<evidence type="ECO:0008006" key="4">
    <source>
        <dbReference type="Google" id="ProtNLM"/>
    </source>
</evidence>
<dbReference type="RefSeq" id="WP_114896136.1">
    <property type="nucleotide sequence ID" value="NZ_CP022674.1"/>
</dbReference>
<dbReference type="AlphaFoldDB" id="A0AA86I235"/>
<proteinExistence type="predicted"/>
<evidence type="ECO:0000313" key="2">
    <source>
        <dbReference type="EMBL" id="AXI30392.1"/>
    </source>
</evidence>
<organism evidence="2 3">
    <name type="scientific">Priestia megaterium</name>
    <name type="common">Bacillus megaterium</name>
    <dbReference type="NCBI Taxonomy" id="1404"/>
    <lineage>
        <taxon>Bacteria</taxon>
        <taxon>Bacillati</taxon>
        <taxon>Bacillota</taxon>
        <taxon>Bacilli</taxon>
        <taxon>Bacillales</taxon>
        <taxon>Bacillaceae</taxon>
        <taxon>Priestia</taxon>
    </lineage>
</organism>
<protein>
    <recommendedName>
        <fullName evidence="4">DUF4030 domain-containing protein</fullName>
    </recommendedName>
</protein>
<evidence type="ECO:0000256" key="1">
    <source>
        <dbReference type="SAM" id="Phobius"/>
    </source>
</evidence>
<feature type="transmembrane region" description="Helical" evidence="1">
    <location>
        <begin position="66"/>
        <end position="86"/>
    </location>
</feature>
<name>A0AA86I235_PRIMG</name>
<keyword evidence="1" id="KW-0812">Transmembrane</keyword>
<reference evidence="2 3" key="1">
    <citation type="submission" date="2017-07" db="EMBL/GenBank/DDBJ databases">
        <title>Isolation and development of strain Bacillus megaterium SR7 for enhanced growth and metabolite production under supercritical carbon dioxide.</title>
        <authorList>
            <person name="Freedman A.J.E."/>
            <person name="Peet K.C."/>
            <person name="Boock J.T."/>
            <person name="Penn K."/>
            <person name="Prather K.L.J."/>
            <person name="Thompson J.R."/>
        </authorList>
    </citation>
    <scope>NUCLEOTIDE SEQUENCE [LARGE SCALE GENOMIC DNA]</scope>
    <source>
        <strain evidence="2 3">SR7</strain>
    </source>
</reference>
<sequence>MKKPFNSYIDDNSLEKLNEELIWKPTRKQKHKQRLLETIDQLESSLPVKSKRNLFSIKQNHFVRNIVYCGIALFLLSGAFISSAFVSPAMAQVAAKIPYVGQIFKQKPVADVLYQELEKKGYKTASVGQTYYGGKKELVVSVEGSEKYFNKVRGDITDIATNILSKRQYDAYKFKIERMEPYVYPEPNAQEKKIEKIQTDISTELEKHHYDFLIANVSFSSPPTVELEIPNTEKRVEEIKALIHAVLVENKTENASIKIKKINLKKRDQDNRWGTIVTDVGEDLLGKKKYHVKMVGYSVHPEPQLFIYTSLNVSEDNKKFADELKGIIDEFLETKEMKNKVKGDSYTVVIYGKGNKKLN</sequence>